<keyword evidence="3" id="KW-0694">RNA-binding</keyword>
<dbReference type="AlphaFoldDB" id="A0A0G0TPH5"/>
<evidence type="ECO:0000259" key="4">
    <source>
        <dbReference type="SMART" id="SM00363"/>
    </source>
</evidence>
<feature type="domain" description="RNA-binding S4" evidence="4">
    <location>
        <begin position="1"/>
        <end position="50"/>
    </location>
</feature>
<dbReference type="CDD" id="cd00165">
    <property type="entry name" value="S4"/>
    <property type="match status" value="1"/>
</dbReference>
<comment type="caution">
    <text evidence="5">The sequence shown here is derived from an EMBL/GenBank/DDBJ whole genome shotgun (WGS) entry which is preliminary data.</text>
</comment>
<dbReference type="GO" id="GO:0120159">
    <property type="term" value="F:rRNA pseudouridine synthase activity"/>
    <property type="evidence" value="ECO:0007669"/>
    <property type="project" value="UniProtKB-ARBA"/>
</dbReference>
<protein>
    <submittedName>
        <fullName evidence="5">Ribosomal large subunit pseudouridine synthase B</fullName>
    </submittedName>
</protein>
<dbReference type="Proteomes" id="UP000034749">
    <property type="component" value="Unassembled WGS sequence"/>
</dbReference>
<sequence length="51" mass="5462">MRLNRYIALCGICSRRAADTLISAGKVKINGKIGKLGDTVTNNDIIEVNDG</sequence>
<feature type="non-terminal residue" evidence="5">
    <location>
        <position position="51"/>
    </location>
</feature>
<evidence type="ECO:0000256" key="3">
    <source>
        <dbReference type="PROSITE-ProRule" id="PRU00182"/>
    </source>
</evidence>
<dbReference type="PROSITE" id="PS50889">
    <property type="entry name" value="S4"/>
    <property type="match status" value="1"/>
</dbReference>
<dbReference type="EMBL" id="LBZW01000022">
    <property type="protein sequence ID" value="KKR78899.1"/>
    <property type="molecule type" value="Genomic_DNA"/>
</dbReference>
<evidence type="ECO:0000256" key="1">
    <source>
        <dbReference type="ARBA" id="ARBA00008348"/>
    </source>
</evidence>
<dbReference type="SMART" id="SM00363">
    <property type="entry name" value="S4"/>
    <property type="match status" value="1"/>
</dbReference>
<dbReference type="SUPFAM" id="SSF55174">
    <property type="entry name" value="Alpha-L RNA-binding motif"/>
    <property type="match status" value="1"/>
</dbReference>
<dbReference type="InterPro" id="IPR036986">
    <property type="entry name" value="S4_RNA-bd_sf"/>
</dbReference>
<dbReference type="PANTHER" id="PTHR47683">
    <property type="entry name" value="PSEUDOURIDINE SYNTHASE FAMILY PROTEIN-RELATED"/>
    <property type="match status" value="1"/>
</dbReference>
<dbReference type="InterPro" id="IPR050343">
    <property type="entry name" value="RsuA_PseudoU_synthase"/>
</dbReference>
<reference evidence="5 6" key="1">
    <citation type="journal article" date="2015" name="Nature">
        <title>rRNA introns, odd ribosomes, and small enigmatic genomes across a large radiation of phyla.</title>
        <authorList>
            <person name="Brown C.T."/>
            <person name="Hug L.A."/>
            <person name="Thomas B.C."/>
            <person name="Sharon I."/>
            <person name="Castelle C.J."/>
            <person name="Singh A."/>
            <person name="Wilkins M.J."/>
            <person name="Williams K.H."/>
            <person name="Banfield J.F."/>
        </authorList>
    </citation>
    <scope>NUCLEOTIDE SEQUENCE [LARGE SCALE GENOMIC DNA]</scope>
</reference>
<name>A0A0G0TPH5_9BACT</name>
<proteinExistence type="inferred from homology"/>
<evidence type="ECO:0000313" key="5">
    <source>
        <dbReference type="EMBL" id="KKR78899.1"/>
    </source>
</evidence>
<comment type="similarity">
    <text evidence="1">Belongs to the pseudouridine synthase RsuA family.</text>
</comment>
<keyword evidence="2" id="KW-0413">Isomerase</keyword>
<gene>
    <name evidence="5" type="ORF">UU24_C0022G0001</name>
</gene>
<evidence type="ECO:0000256" key="2">
    <source>
        <dbReference type="ARBA" id="ARBA00023235"/>
    </source>
</evidence>
<dbReference type="GO" id="GO:0003723">
    <property type="term" value="F:RNA binding"/>
    <property type="evidence" value="ECO:0007669"/>
    <property type="project" value="UniProtKB-KW"/>
</dbReference>
<organism evidence="5 6">
    <name type="scientific">Candidatus Nomurabacteria bacterium GW2011_GWA2_40_9</name>
    <dbReference type="NCBI Taxonomy" id="1618734"/>
    <lineage>
        <taxon>Bacteria</taxon>
        <taxon>Candidatus Nomuraibacteriota</taxon>
    </lineage>
</organism>
<dbReference type="PANTHER" id="PTHR47683:SF2">
    <property type="entry name" value="RNA-BINDING S4 DOMAIN-CONTAINING PROTEIN"/>
    <property type="match status" value="1"/>
</dbReference>
<accession>A0A0G0TPH5</accession>
<evidence type="ECO:0000313" key="6">
    <source>
        <dbReference type="Proteomes" id="UP000034749"/>
    </source>
</evidence>
<dbReference type="Pfam" id="PF01479">
    <property type="entry name" value="S4"/>
    <property type="match status" value="1"/>
</dbReference>
<dbReference type="GO" id="GO:0000455">
    <property type="term" value="P:enzyme-directed rRNA pseudouridine synthesis"/>
    <property type="evidence" value="ECO:0007669"/>
    <property type="project" value="UniProtKB-ARBA"/>
</dbReference>
<dbReference type="Gene3D" id="3.10.290.10">
    <property type="entry name" value="RNA-binding S4 domain"/>
    <property type="match status" value="1"/>
</dbReference>
<dbReference type="InterPro" id="IPR002942">
    <property type="entry name" value="S4_RNA-bd"/>
</dbReference>
<dbReference type="FunFam" id="3.10.290.10:FF:000003">
    <property type="entry name" value="Pseudouridine synthase"/>
    <property type="match status" value="1"/>
</dbReference>